<comment type="caution">
    <text evidence="6">The sequence shown here is derived from an EMBL/GenBank/DDBJ whole genome shotgun (WGS) entry which is preliminary data.</text>
</comment>
<dbReference type="InterPro" id="IPR006531">
    <property type="entry name" value="Gp5/Vgr_OB"/>
</dbReference>
<evidence type="ECO:0000256" key="3">
    <source>
        <dbReference type="ARBA" id="ARBA00022525"/>
    </source>
</evidence>
<dbReference type="InterPro" id="IPR017847">
    <property type="entry name" value="T6SS_RhsGE_Vgr_subset"/>
</dbReference>
<dbReference type="NCBIfam" id="TIGR03361">
    <property type="entry name" value="VI_Rhs_Vgr"/>
    <property type="match status" value="1"/>
</dbReference>
<accession>A0A370R2V9</accession>
<dbReference type="InterPro" id="IPR050708">
    <property type="entry name" value="T6SS_VgrG/RHS"/>
</dbReference>
<dbReference type="NCBIfam" id="TIGR01646">
    <property type="entry name" value="vgr_GE"/>
    <property type="match status" value="1"/>
</dbReference>
<dbReference type="Pfam" id="PF05954">
    <property type="entry name" value="Phage_GPD"/>
    <property type="match status" value="1"/>
</dbReference>
<evidence type="ECO:0000256" key="1">
    <source>
        <dbReference type="ARBA" id="ARBA00004613"/>
    </source>
</evidence>
<dbReference type="InterPro" id="IPR054030">
    <property type="entry name" value="Gp5_Vgr_C"/>
</dbReference>
<comment type="similarity">
    <text evidence="2">Belongs to the VgrG protein family.</text>
</comment>
<dbReference type="Pfam" id="PF04717">
    <property type="entry name" value="Phage_base_V"/>
    <property type="match status" value="1"/>
</dbReference>
<dbReference type="Pfam" id="PF22178">
    <property type="entry name" value="Gp5_trimer_C"/>
    <property type="match status" value="1"/>
</dbReference>
<dbReference type="InterPro" id="IPR037026">
    <property type="entry name" value="Vgr_OB-fold_dom_sf"/>
</dbReference>
<dbReference type="AlphaFoldDB" id="A0A370R2V9"/>
<dbReference type="Gene3D" id="2.30.110.50">
    <property type="match status" value="1"/>
</dbReference>
<dbReference type="RefSeq" id="WP_115456547.1">
    <property type="nucleotide sequence ID" value="NZ_QRAP01000001.1"/>
</dbReference>
<comment type="subcellular location">
    <subcellularLocation>
        <location evidence="1">Secreted</location>
    </subcellularLocation>
</comment>
<dbReference type="EMBL" id="QRAP01000001">
    <property type="protein sequence ID" value="RDK96756.1"/>
    <property type="molecule type" value="Genomic_DNA"/>
</dbReference>
<feature type="domain" description="Gp5/Type VI secretion system Vgr C-terminal trimerisation" evidence="5">
    <location>
        <begin position="465"/>
        <end position="577"/>
    </location>
</feature>
<protein>
    <submittedName>
        <fullName evidence="6">Type VI secretion system secreted protein VgrG</fullName>
    </submittedName>
</protein>
<dbReference type="GO" id="GO:0005576">
    <property type="term" value="C:extracellular region"/>
    <property type="evidence" value="ECO:0007669"/>
    <property type="project" value="UniProtKB-SubCell"/>
</dbReference>
<proteinExistence type="inferred from homology"/>
<evidence type="ECO:0000256" key="2">
    <source>
        <dbReference type="ARBA" id="ARBA00005558"/>
    </source>
</evidence>
<dbReference type="Gene3D" id="3.55.50.10">
    <property type="entry name" value="Baseplate protein-like domains"/>
    <property type="match status" value="1"/>
</dbReference>
<dbReference type="SUPFAM" id="SSF69349">
    <property type="entry name" value="Phage fibre proteins"/>
    <property type="match status" value="2"/>
</dbReference>
<dbReference type="InterPro" id="IPR006533">
    <property type="entry name" value="T6SS_Vgr_RhsGE"/>
</dbReference>
<gene>
    <name evidence="6" type="ORF">C8D90_101192</name>
</gene>
<dbReference type="Gene3D" id="4.10.220.110">
    <property type="match status" value="1"/>
</dbReference>
<feature type="domain" description="Gp5/Type VI secretion system Vgr protein OB-fold" evidence="4">
    <location>
        <begin position="381"/>
        <end position="448"/>
    </location>
</feature>
<evidence type="ECO:0000259" key="4">
    <source>
        <dbReference type="Pfam" id="PF04717"/>
    </source>
</evidence>
<reference evidence="6 7" key="1">
    <citation type="submission" date="2018-07" db="EMBL/GenBank/DDBJ databases">
        <title>Genomic Encyclopedia of Type Strains, Phase IV (KMG-IV): sequencing the most valuable type-strain genomes for metagenomic binning, comparative biology and taxonomic classification.</title>
        <authorList>
            <person name="Goeker M."/>
        </authorList>
    </citation>
    <scope>NUCLEOTIDE SEQUENCE [LARGE SCALE GENOMIC DNA]</scope>
    <source>
        <strain evidence="6 7">DSM 103736</strain>
    </source>
</reference>
<dbReference type="Proteomes" id="UP000254848">
    <property type="component" value="Unassembled WGS sequence"/>
</dbReference>
<dbReference type="Gene3D" id="2.40.50.230">
    <property type="entry name" value="Gp5 N-terminal domain"/>
    <property type="match status" value="1"/>
</dbReference>
<dbReference type="SUPFAM" id="SSF69279">
    <property type="entry name" value="Phage tail proteins"/>
    <property type="match status" value="2"/>
</dbReference>
<dbReference type="SUPFAM" id="SSF69255">
    <property type="entry name" value="gp5 N-terminal domain-like"/>
    <property type="match status" value="1"/>
</dbReference>
<evidence type="ECO:0000313" key="7">
    <source>
        <dbReference type="Proteomes" id="UP000254848"/>
    </source>
</evidence>
<organism evidence="6 7">
    <name type="scientific">Enterobacillus tribolii</name>
    <dbReference type="NCBI Taxonomy" id="1487935"/>
    <lineage>
        <taxon>Bacteria</taxon>
        <taxon>Pseudomonadati</taxon>
        <taxon>Pseudomonadota</taxon>
        <taxon>Gammaproteobacteria</taxon>
        <taxon>Enterobacterales</taxon>
        <taxon>Hafniaceae</taxon>
        <taxon>Enterobacillus</taxon>
    </lineage>
</organism>
<evidence type="ECO:0000313" key="6">
    <source>
        <dbReference type="EMBL" id="RDK96756.1"/>
    </source>
</evidence>
<dbReference type="OrthoDB" id="6710627at2"/>
<keyword evidence="3" id="KW-0964">Secreted</keyword>
<sequence>MDRMVVAHTPLADKLLFRSMQGKEELSTLFHYTVELVSKDGQIDLKSLLGKPLGLQIKQYNLPDHWLNGDIMSLALKGKEPESSRYYIYQAEVWPRLWYLSKTRDFRIFQDKTAADIILQVLGDYNIRFDNQLRNSYRQWGYCVQYNESAFDFISRLMEHEGIYYYFEHSEDGHTLVLADAPEAHNPIALAAVPFRGTAASSLIDDVCVDEWQVYDSVTPNYLSVDDYDFHKPYASLLETKSNPDSYSPERAEQFEWPGRFIDRSHAQSYATVRQQESAAQHEKMKASATSSMMTPGKTLTLFKAPRDADNREYLIVRSHYNLWDNAYASGPDTVRGQRTDFTVVPSDVVWRSPRVTKWPKTQGPQTARVVCPEGETIWTDKYGRVKVKFHWDRYAKGDDTSSCWVRVASSWAGQGFGAVQIPRLNDEVVVDFINGDPDRPIIIGRVYNEANMPPWDLPGNATQMGFYSRSKTGHKDTANALRFEDKMGEEQVWIHAERNMDTDIEKNETLDVGVNRTKTIGQDESSFIKRHRTEEVDGNESVTVHQNRTEEVDGNETITIHSNRAETVDGTEEISIGGTRTESVGSDETVTIGGSRSKTVSGNDTLTVLSNQVETVAIAKAESIGAAKALTIGAAYQISVAGAMNTSVGLAQAEEIGLSKTVLVGNSYKQSVAKDKSTTVAKNFNTKTGVNYSVDADGNIKIMAGKTIELICGKSHIKLDKNGNISINGKKFNMKTDGEQGFKAGGNIVLKGKKVLEN</sequence>
<evidence type="ECO:0000259" key="5">
    <source>
        <dbReference type="Pfam" id="PF22178"/>
    </source>
</evidence>
<keyword evidence="7" id="KW-1185">Reference proteome</keyword>
<dbReference type="PANTHER" id="PTHR32305">
    <property type="match status" value="1"/>
</dbReference>
<name>A0A370R2V9_9GAMM</name>
<dbReference type="PANTHER" id="PTHR32305:SF15">
    <property type="entry name" value="PROTEIN RHSA-RELATED"/>
    <property type="match status" value="1"/>
</dbReference>